<keyword evidence="10" id="KW-1185">Reference proteome</keyword>
<dbReference type="EMBL" id="JANFFA010000007">
    <property type="protein sequence ID" value="MDQ2095919.1"/>
    <property type="molecule type" value="Genomic_DNA"/>
</dbReference>
<feature type="transmembrane region" description="Helical" evidence="8">
    <location>
        <begin position="232"/>
        <end position="250"/>
    </location>
</feature>
<proteinExistence type="inferred from homology"/>
<keyword evidence="7 8" id="KW-0472">Membrane</keyword>
<name>A0AAJ1X7S9_9RHOB</name>
<feature type="transmembrane region" description="Helical" evidence="8">
    <location>
        <begin position="50"/>
        <end position="68"/>
    </location>
</feature>
<keyword evidence="6 8" id="KW-1133">Transmembrane helix</keyword>
<evidence type="ECO:0000256" key="3">
    <source>
        <dbReference type="ARBA" id="ARBA00022448"/>
    </source>
</evidence>
<dbReference type="AlphaFoldDB" id="A0AAJ1X7S9"/>
<evidence type="ECO:0000313" key="10">
    <source>
        <dbReference type="Proteomes" id="UP001227162"/>
    </source>
</evidence>
<feature type="transmembrane region" description="Helical" evidence="8">
    <location>
        <begin position="178"/>
        <end position="200"/>
    </location>
</feature>
<protein>
    <recommendedName>
        <fullName evidence="8">Probable membrane transporter protein</fullName>
    </recommendedName>
</protein>
<keyword evidence="3" id="KW-0813">Transport</keyword>
<dbReference type="Proteomes" id="UP001227162">
    <property type="component" value="Unassembled WGS sequence"/>
</dbReference>
<reference evidence="9" key="1">
    <citation type="submission" date="2022-07" db="EMBL/GenBank/DDBJ databases">
        <authorList>
            <person name="Otstavnykh N."/>
            <person name="Isaeva M."/>
            <person name="Bystritskaya E."/>
        </authorList>
    </citation>
    <scope>NUCLEOTIDE SEQUENCE</scope>
    <source>
        <strain evidence="9">10Alg 79</strain>
    </source>
</reference>
<evidence type="ECO:0000256" key="8">
    <source>
        <dbReference type="RuleBase" id="RU363041"/>
    </source>
</evidence>
<keyword evidence="5 8" id="KW-0812">Transmembrane</keyword>
<organism evidence="9 10">
    <name type="scientific">Rhodalgimonas zhirmunskyi</name>
    <dbReference type="NCBI Taxonomy" id="2964767"/>
    <lineage>
        <taxon>Bacteria</taxon>
        <taxon>Pseudomonadati</taxon>
        <taxon>Pseudomonadota</taxon>
        <taxon>Alphaproteobacteria</taxon>
        <taxon>Rhodobacterales</taxon>
        <taxon>Roseobacteraceae</taxon>
        <taxon>Rhodalgimonas</taxon>
    </lineage>
</organism>
<dbReference type="GO" id="GO:0005886">
    <property type="term" value="C:plasma membrane"/>
    <property type="evidence" value="ECO:0007669"/>
    <property type="project" value="UniProtKB-SubCell"/>
</dbReference>
<comment type="subcellular location">
    <subcellularLocation>
        <location evidence="1 8">Cell membrane</location>
        <topology evidence="1 8">Multi-pass membrane protein</topology>
    </subcellularLocation>
</comment>
<feature type="transmembrane region" description="Helical" evidence="8">
    <location>
        <begin position="207"/>
        <end position="226"/>
    </location>
</feature>
<gene>
    <name evidence="9" type="ORF">NOI20_17505</name>
</gene>
<evidence type="ECO:0000256" key="4">
    <source>
        <dbReference type="ARBA" id="ARBA00022475"/>
    </source>
</evidence>
<feature type="transmembrane region" description="Helical" evidence="8">
    <location>
        <begin position="80"/>
        <end position="100"/>
    </location>
</feature>
<feature type="transmembrane region" description="Helical" evidence="8">
    <location>
        <begin position="12"/>
        <end position="38"/>
    </location>
</feature>
<comment type="caution">
    <text evidence="9">The sequence shown here is derived from an EMBL/GenBank/DDBJ whole genome shotgun (WGS) entry which is preliminary data.</text>
</comment>
<reference evidence="9" key="2">
    <citation type="submission" date="2023-04" db="EMBL/GenBank/DDBJ databases">
        <title>'Rhodoalgimonas zhirmunskyi' gen. nov., isolated from a red alga.</title>
        <authorList>
            <person name="Nedashkovskaya O.I."/>
            <person name="Otstavnykh N.Y."/>
            <person name="Bystritskaya E.P."/>
            <person name="Balabanova L.A."/>
            <person name="Isaeva M.P."/>
        </authorList>
    </citation>
    <scope>NUCLEOTIDE SEQUENCE</scope>
    <source>
        <strain evidence="9">10Alg 79</strain>
    </source>
</reference>
<dbReference type="PANTHER" id="PTHR30269">
    <property type="entry name" value="TRANSMEMBRANE PROTEIN YFCA"/>
    <property type="match status" value="1"/>
</dbReference>
<dbReference type="InterPro" id="IPR052017">
    <property type="entry name" value="TSUP"/>
</dbReference>
<feature type="transmembrane region" description="Helical" evidence="8">
    <location>
        <begin position="138"/>
        <end position="158"/>
    </location>
</feature>
<accession>A0AAJ1X7S9</accession>
<comment type="similarity">
    <text evidence="2 8">Belongs to the 4-toluene sulfonate uptake permease (TSUP) (TC 2.A.102) family.</text>
</comment>
<dbReference type="InterPro" id="IPR002781">
    <property type="entry name" value="TM_pro_TauE-like"/>
</dbReference>
<evidence type="ECO:0000313" key="9">
    <source>
        <dbReference type="EMBL" id="MDQ2095919.1"/>
    </source>
</evidence>
<feature type="transmembrane region" description="Helical" evidence="8">
    <location>
        <begin position="106"/>
        <end position="126"/>
    </location>
</feature>
<evidence type="ECO:0000256" key="6">
    <source>
        <dbReference type="ARBA" id="ARBA00022989"/>
    </source>
</evidence>
<dbReference type="RefSeq" id="WP_317627542.1">
    <property type="nucleotide sequence ID" value="NZ_JANFFA010000007.1"/>
</dbReference>
<evidence type="ECO:0000256" key="7">
    <source>
        <dbReference type="ARBA" id="ARBA00023136"/>
    </source>
</evidence>
<keyword evidence="4 8" id="KW-1003">Cell membrane</keyword>
<dbReference type="PANTHER" id="PTHR30269:SF37">
    <property type="entry name" value="MEMBRANE TRANSPORTER PROTEIN"/>
    <property type="match status" value="1"/>
</dbReference>
<sequence>MDALFALAPPNILLACFAVAFFAGVVKGMVGFALPLILISGLSSLVEPKLALAGLILPTVLLNLWQGFRQGIGPALHSLKSFRIFIIVGGVMLAISAQMVRVISPGAMFILIGVPVTFFTALQLLGWRPHLRPDQKPLAEGIVGAIAGAMGGFSGTWGPPTVLFLTALDTPKLDQVRIQGVLYALGSLVLLVAHIGSGVLRSETMPFAFVMLPTAILGMALGLQLQDRIDQRAFQRATLVVLFLAGLNLIRKGLMG</sequence>
<evidence type="ECO:0000256" key="2">
    <source>
        <dbReference type="ARBA" id="ARBA00009142"/>
    </source>
</evidence>
<evidence type="ECO:0000256" key="5">
    <source>
        <dbReference type="ARBA" id="ARBA00022692"/>
    </source>
</evidence>
<evidence type="ECO:0000256" key="1">
    <source>
        <dbReference type="ARBA" id="ARBA00004651"/>
    </source>
</evidence>
<dbReference type="Pfam" id="PF01925">
    <property type="entry name" value="TauE"/>
    <property type="match status" value="1"/>
</dbReference>